<name>A0A6A0AJT9_HAELA</name>
<feature type="non-terminal residue" evidence="2">
    <location>
        <position position="1"/>
    </location>
</feature>
<keyword evidence="3" id="KW-1185">Reference proteome</keyword>
<sequence length="101" mass="10809">MLVSLWFALLCATLTVQPPSVLGASGTYYCRTYSQISDPLGCPLCVPGSACMNLNTADRFWVDPRICTLPDIPLTAAIPNTNKLPQSNICMQSGQSAINSV</sequence>
<feature type="signal peptide" evidence="1">
    <location>
        <begin position="1"/>
        <end position="23"/>
    </location>
</feature>
<accession>A0A6A0AJT9</accession>
<protein>
    <submittedName>
        <fullName evidence="2">Uncharacterized protein</fullName>
    </submittedName>
</protein>
<evidence type="ECO:0000313" key="2">
    <source>
        <dbReference type="EMBL" id="GFH32264.1"/>
    </source>
</evidence>
<evidence type="ECO:0000256" key="1">
    <source>
        <dbReference type="SAM" id="SignalP"/>
    </source>
</evidence>
<comment type="caution">
    <text evidence="2">The sequence shown here is derived from an EMBL/GenBank/DDBJ whole genome shotgun (WGS) entry which is preliminary data.</text>
</comment>
<gene>
    <name evidence="2" type="ORF">HaLaN_31455</name>
</gene>
<dbReference type="Proteomes" id="UP000485058">
    <property type="component" value="Unassembled WGS sequence"/>
</dbReference>
<dbReference type="AlphaFoldDB" id="A0A6A0AJT9"/>
<proteinExistence type="predicted"/>
<feature type="chain" id="PRO_5025386409" evidence="1">
    <location>
        <begin position="24"/>
        <end position="101"/>
    </location>
</feature>
<reference evidence="2 3" key="1">
    <citation type="submission" date="2020-02" db="EMBL/GenBank/DDBJ databases">
        <title>Draft genome sequence of Haematococcus lacustris strain NIES-144.</title>
        <authorList>
            <person name="Morimoto D."/>
            <person name="Nakagawa S."/>
            <person name="Yoshida T."/>
            <person name="Sawayama S."/>
        </authorList>
    </citation>
    <scope>NUCLEOTIDE SEQUENCE [LARGE SCALE GENOMIC DNA]</scope>
    <source>
        <strain evidence="2 3">NIES-144</strain>
    </source>
</reference>
<dbReference type="EMBL" id="BLLF01006449">
    <property type="protein sequence ID" value="GFH32264.1"/>
    <property type="molecule type" value="Genomic_DNA"/>
</dbReference>
<organism evidence="2 3">
    <name type="scientific">Haematococcus lacustris</name>
    <name type="common">Green alga</name>
    <name type="synonym">Haematococcus pluvialis</name>
    <dbReference type="NCBI Taxonomy" id="44745"/>
    <lineage>
        <taxon>Eukaryota</taxon>
        <taxon>Viridiplantae</taxon>
        <taxon>Chlorophyta</taxon>
        <taxon>core chlorophytes</taxon>
        <taxon>Chlorophyceae</taxon>
        <taxon>CS clade</taxon>
        <taxon>Chlamydomonadales</taxon>
        <taxon>Haematococcaceae</taxon>
        <taxon>Haematococcus</taxon>
    </lineage>
</organism>
<evidence type="ECO:0000313" key="3">
    <source>
        <dbReference type="Proteomes" id="UP000485058"/>
    </source>
</evidence>
<keyword evidence="1" id="KW-0732">Signal</keyword>